<dbReference type="InterPro" id="IPR011607">
    <property type="entry name" value="MGS-like_dom"/>
</dbReference>
<comment type="catalytic activity">
    <reaction evidence="8">
        <text>IMP + H2O = 5-formamido-1-(5-phospho-D-ribosyl)imidazole-4-carboxamide</text>
        <dbReference type="Rhea" id="RHEA:18445"/>
        <dbReference type="ChEBI" id="CHEBI:15377"/>
        <dbReference type="ChEBI" id="CHEBI:58053"/>
        <dbReference type="ChEBI" id="CHEBI:58467"/>
        <dbReference type="EC" id="3.5.4.10"/>
    </reaction>
</comment>
<dbReference type="Gene3D" id="3.40.50.1380">
    <property type="entry name" value="Methylglyoxal synthase-like domain"/>
    <property type="match status" value="1"/>
</dbReference>
<accession>A0ABS4KH66</accession>
<evidence type="ECO:0000256" key="4">
    <source>
        <dbReference type="ARBA" id="ARBA00022679"/>
    </source>
</evidence>
<dbReference type="SMART" id="SM00798">
    <property type="entry name" value="AICARFT_IMPCHas"/>
    <property type="match status" value="1"/>
</dbReference>
<dbReference type="SUPFAM" id="SSF53927">
    <property type="entry name" value="Cytidine deaminase-like"/>
    <property type="match status" value="1"/>
</dbReference>
<evidence type="ECO:0000256" key="8">
    <source>
        <dbReference type="HAMAP-Rule" id="MF_00139"/>
    </source>
</evidence>
<dbReference type="InterPro" id="IPR024051">
    <property type="entry name" value="AICAR_Tfase_dup_dom_sf"/>
</dbReference>
<reference evidence="10 11" key="1">
    <citation type="submission" date="2021-03" db="EMBL/GenBank/DDBJ databases">
        <title>Genomic Encyclopedia of Type Strains, Phase IV (KMG-IV): sequencing the most valuable type-strain genomes for metagenomic binning, comparative biology and taxonomic classification.</title>
        <authorList>
            <person name="Goeker M."/>
        </authorList>
    </citation>
    <scope>NUCLEOTIDE SEQUENCE [LARGE SCALE GENOMIC DNA]</scope>
    <source>
        <strain evidence="10 11">DSM 27512</strain>
    </source>
</reference>
<proteinExistence type="inferred from homology"/>
<evidence type="ECO:0000256" key="1">
    <source>
        <dbReference type="ARBA" id="ARBA00004844"/>
    </source>
</evidence>
<keyword evidence="6 8" id="KW-0378">Hydrolase</keyword>
<evidence type="ECO:0000256" key="3">
    <source>
        <dbReference type="ARBA" id="ARBA00007667"/>
    </source>
</evidence>
<keyword evidence="5 8" id="KW-0658">Purine biosynthesis</keyword>
<evidence type="ECO:0000256" key="6">
    <source>
        <dbReference type="ARBA" id="ARBA00022801"/>
    </source>
</evidence>
<dbReference type="SMART" id="SM00851">
    <property type="entry name" value="MGS"/>
    <property type="match status" value="1"/>
</dbReference>
<keyword evidence="4 8" id="KW-0808">Transferase</keyword>
<evidence type="ECO:0000256" key="5">
    <source>
        <dbReference type="ARBA" id="ARBA00022755"/>
    </source>
</evidence>
<dbReference type="Pfam" id="PF02142">
    <property type="entry name" value="MGS"/>
    <property type="match status" value="1"/>
</dbReference>
<comment type="similarity">
    <text evidence="3 8">Belongs to the PurH family.</text>
</comment>
<dbReference type="GO" id="GO:0003937">
    <property type="term" value="F:IMP cyclohydrolase activity"/>
    <property type="evidence" value="ECO:0007669"/>
    <property type="project" value="UniProtKB-EC"/>
</dbReference>
<evidence type="ECO:0000256" key="2">
    <source>
        <dbReference type="ARBA" id="ARBA00004954"/>
    </source>
</evidence>
<comment type="caution">
    <text evidence="10">The sequence shown here is derived from an EMBL/GenBank/DDBJ whole genome shotgun (WGS) entry which is preliminary data.</text>
</comment>
<dbReference type="HAMAP" id="MF_00139">
    <property type="entry name" value="PurH"/>
    <property type="match status" value="1"/>
</dbReference>
<sequence length="505" mass="55591">MKKALLSVTDKTGIVELALELEEMGYEIISTGGTLNVILEGGVKARSIDDLTKFPEILDGRVKTLHPKVHGGILFRRDEQSHVDTVAEQGIDPIDMIIVNLYDFEGTLKSGKTHEEIVENIDIGGPSMLRSAAKNYKDVAVVTDPRDYVEIIGRLKTGTLDENYRRTLAYKAFSITAYYDSMISRYFAGLENDVFPEKITIGLSKDGDLRYGENPHQNAALYSDSFTKNLMSNMEQLHGKELSFNNLNDLNTALELAAEFEMPAAAVIKHATPCAAAYGETAYEAFTKAYEADKLSIFGGIVAINREVDENTAKVMKDIFLEIVAAPSYTDEAMKILTEKKNLRILKIDFNASSSEKDIKFVNGKVLVQDSDKKEFEKFETVTDMSPTVEQSKDMKFAMAVCKHVKSNAVVIAKDGATLAIGGGQTSRIWALQNAIRNSEGKSFEGAVLASDAFFPFDDCVRLAGEHKIKAIIQPGGANKDSDSIDACNELGLAMVFTGTRHFKH</sequence>
<keyword evidence="11" id="KW-1185">Reference proteome</keyword>
<dbReference type="InterPro" id="IPR016193">
    <property type="entry name" value="Cytidine_deaminase-like"/>
</dbReference>
<comment type="pathway">
    <text evidence="1 8">Purine metabolism; IMP biosynthesis via de novo pathway; IMP from 5-formamido-1-(5-phospho-D-ribosyl)imidazole-4-carboxamide: step 1/1.</text>
</comment>
<dbReference type="PANTHER" id="PTHR11692:SF0">
    <property type="entry name" value="BIFUNCTIONAL PURINE BIOSYNTHESIS PROTEIN ATIC"/>
    <property type="match status" value="1"/>
</dbReference>
<dbReference type="NCBIfam" id="TIGR00355">
    <property type="entry name" value="purH"/>
    <property type="match status" value="1"/>
</dbReference>
<dbReference type="EMBL" id="JAGGLI010000007">
    <property type="protein sequence ID" value="MBP2027110.1"/>
    <property type="molecule type" value="Genomic_DNA"/>
</dbReference>
<dbReference type="PIRSF" id="PIRSF000414">
    <property type="entry name" value="AICARFT_IMPCHas"/>
    <property type="match status" value="1"/>
</dbReference>
<feature type="domain" description="MGS-like" evidence="9">
    <location>
        <begin position="1"/>
        <end position="143"/>
    </location>
</feature>
<dbReference type="EC" id="2.1.2.3" evidence="8"/>
<comment type="domain">
    <text evidence="8">The IMP cyclohydrolase activity resides in the N-terminal region.</text>
</comment>
<comment type="catalytic activity">
    <reaction evidence="8">
        <text>(6R)-10-formyltetrahydrofolate + 5-amino-1-(5-phospho-beta-D-ribosyl)imidazole-4-carboxamide = 5-formamido-1-(5-phospho-D-ribosyl)imidazole-4-carboxamide + (6S)-5,6,7,8-tetrahydrofolate</text>
        <dbReference type="Rhea" id="RHEA:22192"/>
        <dbReference type="ChEBI" id="CHEBI:57453"/>
        <dbReference type="ChEBI" id="CHEBI:58467"/>
        <dbReference type="ChEBI" id="CHEBI:58475"/>
        <dbReference type="ChEBI" id="CHEBI:195366"/>
        <dbReference type="EC" id="2.1.2.3"/>
    </reaction>
</comment>
<dbReference type="Gene3D" id="3.40.140.20">
    <property type="match status" value="2"/>
</dbReference>
<organism evidence="10 11">
    <name type="scientific">Acetoanaerobium pronyense</name>
    <dbReference type="NCBI Taxonomy" id="1482736"/>
    <lineage>
        <taxon>Bacteria</taxon>
        <taxon>Bacillati</taxon>
        <taxon>Bacillota</taxon>
        <taxon>Clostridia</taxon>
        <taxon>Peptostreptococcales</taxon>
        <taxon>Filifactoraceae</taxon>
        <taxon>Acetoanaerobium</taxon>
    </lineage>
</organism>
<comment type="pathway">
    <text evidence="2 8">Purine metabolism; IMP biosynthesis via de novo pathway; 5-formamido-1-(5-phospho-D-ribosyl)imidazole-4-carboxamide from 5-amino-1-(5-phospho-D-ribosyl)imidazole-4-carboxamide (10-formyl THF route): step 1/1.</text>
</comment>
<dbReference type="EC" id="3.5.4.10" evidence="8"/>
<evidence type="ECO:0000313" key="11">
    <source>
        <dbReference type="Proteomes" id="UP001314903"/>
    </source>
</evidence>
<dbReference type="NCBIfam" id="NF002049">
    <property type="entry name" value="PRK00881.1"/>
    <property type="match status" value="1"/>
</dbReference>
<gene>
    <name evidence="8" type="primary">purH</name>
    <name evidence="10" type="ORF">J2Z35_000904</name>
</gene>
<dbReference type="InterPro" id="IPR002695">
    <property type="entry name" value="PurH-like"/>
</dbReference>
<evidence type="ECO:0000256" key="7">
    <source>
        <dbReference type="ARBA" id="ARBA00023268"/>
    </source>
</evidence>
<evidence type="ECO:0000313" key="10">
    <source>
        <dbReference type="EMBL" id="MBP2027110.1"/>
    </source>
</evidence>
<dbReference type="InterPro" id="IPR036914">
    <property type="entry name" value="MGS-like_dom_sf"/>
</dbReference>
<dbReference type="GO" id="GO:0004643">
    <property type="term" value="F:phosphoribosylaminoimidazolecarboxamide formyltransferase activity"/>
    <property type="evidence" value="ECO:0007669"/>
    <property type="project" value="UniProtKB-EC"/>
</dbReference>
<keyword evidence="7 8" id="KW-0511">Multifunctional enzyme</keyword>
<dbReference type="PROSITE" id="PS51855">
    <property type="entry name" value="MGS"/>
    <property type="match status" value="1"/>
</dbReference>
<dbReference type="CDD" id="cd01421">
    <property type="entry name" value="IMPCH"/>
    <property type="match status" value="1"/>
</dbReference>
<evidence type="ECO:0000259" key="9">
    <source>
        <dbReference type="PROSITE" id="PS51855"/>
    </source>
</evidence>
<protein>
    <recommendedName>
        <fullName evidence="8">Bifunctional purine biosynthesis protein PurH</fullName>
    </recommendedName>
    <domain>
        <recommendedName>
            <fullName evidence="8">Phosphoribosylaminoimidazolecarboxamide formyltransferase</fullName>
            <ecNumber evidence="8">2.1.2.3</ecNumber>
        </recommendedName>
        <alternativeName>
            <fullName evidence="8">AICAR transformylase</fullName>
        </alternativeName>
    </domain>
    <domain>
        <recommendedName>
            <fullName evidence="8">IMP cyclohydrolase</fullName>
            <ecNumber evidence="8">3.5.4.10</ecNumber>
        </recommendedName>
        <alternativeName>
            <fullName evidence="8">ATIC</fullName>
        </alternativeName>
        <alternativeName>
            <fullName evidence="8">IMP synthase</fullName>
        </alternativeName>
        <alternativeName>
            <fullName evidence="8">Inosinicase</fullName>
        </alternativeName>
    </domain>
</protein>
<dbReference type="PANTHER" id="PTHR11692">
    <property type="entry name" value="BIFUNCTIONAL PURINE BIOSYNTHESIS PROTEIN PURH"/>
    <property type="match status" value="1"/>
</dbReference>
<dbReference type="Pfam" id="PF01808">
    <property type="entry name" value="AICARFT_IMPCHas"/>
    <property type="match status" value="1"/>
</dbReference>
<name>A0ABS4KH66_9FIRM</name>
<dbReference type="SUPFAM" id="SSF52335">
    <property type="entry name" value="Methylglyoxal synthase-like"/>
    <property type="match status" value="1"/>
</dbReference>
<dbReference type="Proteomes" id="UP001314903">
    <property type="component" value="Unassembled WGS sequence"/>
</dbReference>